<keyword evidence="1" id="KW-0812">Transmembrane</keyword>
<dbReference type="InterPro" id="IPR011453">
    <property type="entry name" value="DUF1559"/>
</dbReference>
<dbReference type="InterPro" id="IPR045584">
    <property type="entry name" value="Pilin-like"/>
</dbReference>
<feature type="transmembrane region" description="Helical" evidence="1">
    <location>
        <begin position="12"/>
        <end position="33"/>
    </location>
</feature>
<evidence type="ECO:0000313" key="4">
    <source>
        <dbReference type="Proteomes" id="UP000237819"/>
    </source>
</evidence>
<dbReference type="InterPro" id="IPR027558">
    <property type="entry name" value="Pre_pil_HX9DG_C"/>
</dbReference>
<sequence>MKCSKRSSGFTLVELLVVIAIIGVLIALLLPAVQQAREAARRMQCTNNLKQIALATHNFQDTYGFIVFGGRDGSLTDPIDSCCNSSTVEGWNWSFHLTPFMEQQNIYNLADYNDPSGTLNTVAATGVNSYYCPSRRAPKGYGSAKYYRCDYAGNAGQRVQGDIRAAGSVGEHGVIRNLATNKKLTIEKIQDGSSNTIMFAEKALNEESHGSEGGDNERWNNAGWDEDNIRFGSHKDSSGNIVALTPISDDDAPYADRSGTWAFHRKPALGLGLYTQWHPYFGASHTAGMNAAFADGSVRFVAFNIDGNTFRRATLADDGEVITWD</sequence>
<gene>
    <name evidence="3" type="ORF">C5Y93_24420</name>
</gene>
<dbReference type="OrthoDB" id="255848at2"/>
<dbReference type="PROSITE" id="PS00409">
    <property type="entry name" value="PROKAR_NTER_METHYL"/>
    <property type="match status" value="1"/>
</dbReference>
<dbReference type="EMBL" id="PUHZ01000023">
    <property type="protein sequence ID" value="PQO43804.1"/>
    <property type="molecule type" value="Genomic_DNA"/>
</dbReference>
<protein>
    <submittedName>
        <fullName evidence="3">Prepilin-type cleavage/methylation domain-containing protein</fullName>
    </submittedName>
</protein>
<feature type="domain" description="DUF1559" evidence="2">
    <location>
        <begin position="34"/>
        <end position="306"/>
    </location>
</feature>
<keyword evidence="1" id="KW-0472">Membrane</keyword>
<comment type="caution">
    <text evidence="3">The sequence shown here is derived from an EMBL/GenBank/DDBJ whole genome shotgun (WGS) entry which is preliminary data.</text>
</comment>
<organism evidence="3 4">
    <name type="scientific">Blastopirellula marina</name>
    <dbReference type="NCBI Taxonomy" id="124"/>
    <lineage>
        <taxon>Bacteria</taxon>
        <taxon>Pseudomonadati</taxon>
        <taxon>Planctomycetota</taxon>
        <taxon>Planctomycetia</taxon>
        <taxon>Pirellulales</taxon>
        <taxon>Pirellulaceae</taxon>
        <taxon>Blastopirellula</taxon>
    </lineage>
</organism>
<accession>A0A2S8GIE4</accession>
<keyword evidence="1" id="KW-1133">Transmembrane helix</keyword>
<dbReference type="PANTHER" id="PTHR30093:SF2">
    <property type="entry name" value="TYPE II SECRETION SYSTEM PROTEIN H"/>
    <property type="match status" value="1"/>
</dbReference>
<dbReference type="InterPro" id="IPR012902">
    <property type="entry name" value="N_methyl_site"/>
</dbReference>
<name>A0A2S8GIE4_9BACT</name>
<dbReference type="Gene3D" id="3.30.700.10">
    <property type="entry name" value="Glycoprotein, Type 4 Pilin"/>
    <property type="match status" value="1"/>
</dbReference>
<dbReference type="Proteomes" id="UP000237819">
    <property type="component" value="Unassembled WGS sequence"/>
</dbReference>
<dbReference type="RefSeq" id="WP_105338090.1">
    <property type="nucleotide sequence ID" value="NZ_PUHZ01000023.1"/>
</dbReference>
<dbReference type="NCBIfam" id="TIGR04294">
    <property type="entry name" value="pre_pil_HX9DG"/>
    <property type="match status" value="1"/>
</dbReference>
<dbReference type="NCBIfam" id="TIGR02532">
    <property type="entry name" value="IV_pilin_GFxxxE"/>
    <property type="match status" value="1"/>
</dbReference>
<evidence type="ECO:0000313" key="3">
    <source>
        <dbReference type="EMBL" id="PQO43804.1"/>
    </source>
</evidence>
<dbReference type="Pfam" id="PF07963">
    <property type="entry name" value="N_methyl"/>
    <property type="match status" value="1"/>
</dbReference>
<proteinExistence type="predicted"/>
<dbReference type="PANTHER" id="PTHR30093">
    <property type="entry name" value="GENERAL SECRETION PATHWAY PROTEIN G"/>
    <property type="match status" value="1"/>
</dbReference>
<dbReference type="SUPFAM" id="SSF54523">
    <property type="entry name" value="Pili subunits"/>
    <property type="match status" value="1"/>
</dbReference>
<evidence type="ECO:0000259" key="2">
    <source>
        <dbReference type="Pfam" id="PF07596"/>
    </source>
</evidence>
<dbReference type="Pfam" id="PF07596">
    <property type="entry name" value="SBP_bac_10"/>
    <property type="match status" value="1"/>
</dbReference>
<reference evidence="3 4" key="1">
    <citation type="submission" date="2018-02" db="EMBL/GenBank/DDBJ databases">
        <title>Comparative genomes isolates from brazilian mangrove.</title>
        <authorList>
            <person name="Araujo J.E."/>
            <person name="Taketani R.G."/>
            <person name="Silva M.C.P."/>
            <person name="Loureco M.V."/>
            <person name="Andreote F.D."/>
        </authorList>
    </citation>
    <scope>NUCLEOTIDE SEQUENCE [LARGE SCALE GENOMIC DNA]</scope>
    <source>
        <strain evidence="3 4">Nap-Phe MGV</strain>
    </source>
</reference>
<evidence type="ECO:0000256" key="1">
    <source>
        <dbReference type="SAM" id="Phobius"/>
    </source>
</evidence>
<dbReference type="AlphaFoldDB" id="A0A2S8GIE4"/>